<dbReference type="Proteomes" id="UP001302676">
    <property type="component" value="Unassembled WGS sequence"/>
</dbReference>
<dbReference type="SUPFAM" id="SSF53300">
    <property type="entry name" value="vWA-like"/>
    <property type="match status" value="1"/>
</dbReference>
<evidence type="ECO:0000256" key="1">
    <source>
        <dbReference type="SAM" id="MobiDB-lite"/>
    </source>
</evidence>
<organism evidence="3 4">
    <name type="scientific">Dichotomopilus funicola</name>
    <dbReference type="NCBI Taxonomy" id="1934379"/>
    <lineage>
        <taxon>Eukaryota</taxon>
        <taxon>Fungi</taxon>
        <taxon>Dikarya</taxon>
        <taxon>Ascomycota</taxon>
        <taxon>Pezizomycotina</taxon>
        <taxon>Sordariomycetes</taxon>
        <taxon>Sordariomycetidae</taxon>
        <taxon>Sordariales</taxon>
        <taxon>Chaetomiaceae</taxon>
        <taxon>Dichotomopilus</taxon>
    </lineage>
</organism>
<dbReference type="PANTHER" id="PTHR34706">
    <property type="entry name" value="SLR1338 PROTEIN"/>
    <property type="match status" value="1"/>
</dbReference>
<dbReference type="RefSeq" id="XP_062636145.1">
    <property type="nucleotide sequence ID" value="XM_062781046.1"/>
</dbReference>
<dbReference type="GeneID" id="87817659"/>
<evidence type="ECO:0000259" key="2">
    <source>
        <dbReference type="PROSITE" id="PS50234"/>
    </source>
</evidence>
<evidence type="ECO:0000313" key="4">
    <source>
        <dbReference type="Proteomes" id="UP001302676"/>
    </source>
</evidence>
<sequence length="334" mass="35931">MSLFGSLRDKVSRKSRSRSVSPSPSFSATGPEIKPSTVNEPPPPPYTPVASSSSAVAPPIITVNAAREASPARSFASASSDRSVTSAEDPYAFLSTFDTIFLIDDSSSIQGSRWAEVQALLSSISPICTAHDSNGIDIYFLNAKNTHLHRYSHNEHGAKGYCNITTPSQVTEIFSEVQPRGATPIGKRLSDILWPYVREFERSAALPGNTPEDSGVKPVNMIVITDGTPTDDPESIIISVAKKLDALEAPPHQLGIQFFQVGNDPRAAEYLRDLDDGLAEQANVRDMVDTATWESSGRRALSAEAILKVVLGAVVKRLDRRAVDGSRRGGRLAA</sequence>
<gene>
    <name evidence="3" type="ORF">C8A04DRAFT_29540</name>
</gene>
<reference evidence="3" key="2">
    <citation type="submission" date="2023-05" db="EMBL/GenBank/DDBJ databases">
        <authorList>
            <consortium name="Lawrence Berkeley National Laboratory"/>
            <person name="Steindorff A."/>
            <person name="Hensen N."/>
            <person name="Bonometti L."/>
            <person name="Westerberg I."/>
            <person name="Brannstrom I.O."/>
            <person name="Guillou S."/>
            <person name="Cros-Aarteil S."/>
            <person name="Calhoun S."/>
            <person name="Haridas S."/>
            <person name="Kuo A."/>
            <person name="Mondo S."/>
            <person name="Pangilinan J."/>
            <person name="Riley R."/>
            <person name="Labutti K."/>
            <person name="Andreopoulos B."/>
            <person name="Lipzen A."/>
            <person name="Chen C."/>
            <person name="Yanf M."/>
            <person name="Daum C."/>
            <person name="Ng V."/>
            <person name="Clum A."/>
            <person name="Ohm R."/>
            <person name="Martin F."/>
            <person name="Silar P."/>
            <person name="Natvig D."/>
            <person name="Lalanne C."/>
            <person name="Gautier V."/>
            <person name="Ament-Velasquez S.L."/>
            <person name="Kruys A."/>
            <person name="Hutchinson M.I."/>
            <person name="Powell A.J."/>
            <person name="Barry K."/>
            <person name="Miller A.N."/>
            <person name="Grigoriev I.V."/>
            <person name="Debuchy R."/>
            <person name="Gladieux P."/>
            <person name="Thoren M.H."/>
            <person name="Johannesson H."/>
        </authorList>
    </citation>
    <scope>NUCLEOTIDE SEQUENCE</scope>
    <source>
        <strain evidence="3">CBS 141.50</strain>
    </source>
</reference>
<keyword evidence="4" id="KW-1185">Reference proteome</keyword>
<comment type="caution">
    <text evidence="3">The sequence shown here is derived from an EMBL/GenBank/DDBJ whole genome shotgun (WGS) entry which is preliminary data.</text>
</comment>
<feature type="domain" description="VWFA" evidence="2">
    <location>
        <begin position="98"/>
        <end position="310"/>
    </location>
</feature>
<dbReference type="InterPro" id="IPR002035">
    <property type="entry name" value="VWF_A"/>
</dbReference>
<reference evidence="3" key="1">
    <citation type="journal article" date="2023" name="Mol. Phylogenet. Evol.">
        <title>Genome-scale phylogeny and comparative genomics of the fungal order Sordariales.</title>
        <authorList>
            <person name="Hensen N."/>
            <person name="Bonometti L."/>
            <person name="Westerberg I."/>
            <person name="Brannstrom I.O."/>
            <person name="Guillou S."/>
            <person name="Cros-Aarteil S."/>
            <person name="Calhoun S."/>
            <person name="Haridas S."/>
            <person name="Kuo A."/>
            <person name="Mondo S."/>
            <person name="Pangilinan J."/>
            <person name="Riley R."/>
            <person name="LaButti K."/>
            <person name="Andreopoulos B."/>
            <person name="Lipzen A."/>
            <person name="Chen C."/>
            <person name="Yan M."/>
            <person name="Daum C."/>
            <person name="Ng V."/>
            <person name="Clum A."/>
            <person name="Steindorff A."/>
            <person name="Ohm R.A."/>
            <person name="Martin F."/>
            <person name="Silar P."/>
            <person name="Natvig D.O."/>
            <person name="Lalanne C."/>
            <person name="Gautier V."/>
            <person name="Ament-Velasquez S.L."/>
            <person name="Kruys A."/>
            <person name="Hutchinson M.I."/>
            <person name="Powell A.J."/>
            <person name="Barry K."/>
            <person name="Miller A.N."/>
            <person name="Grigoriev I.V."/>
            <person name="Debuchy R."/>
            <person name="Gladieux P."/>
            <person name="Hiltunen Thoren M."/>
            <person name="Johannesson H."/>
        </authorList>
    </citation>
    <scope>NUCLEOTIDE SEQUENCE</scope>
    <source>
        <strain evidence="3">CBS 141.50</strain>
    </source>
</reference>
<proteinExistence type="predicted"/>
<dbReference type="Gene3D" id="3.40.50.410">
    <property type="entry name" value="von Willebrand factor, type A domain"/>
    <property type="match status" value="1"/>
</dbReference>
<evidence type="ECO:0000313" key="3">
    <source>
        <dbReference type="EMBL" id="KAK4142774.1"/>
    </source>
</evidence>
<dbReference type="PROSITE" id="PS50234">
    <property type="entry name" value="VWFA"/>
    <property type="match status" value="1"/>
</dbReference>
<feature type="region of interest" description="Disordered" evidence="1">
    <location>
        <begin position="1"/>
        <end position="53"/>
    </location>
</feature>
<accession>A0AAN6V1L3</accession>
<dbReference type="InterPro" id="IPR036465">
    <property type="entry name" value="vWFA_dom_sf"/>
</dbReference>
<dbReference type="AlphaFoldDB" id="A0AAN6V1L3"/>
<dbReference type="PANTHER" id="PTHR34706:SF1">
    <property type="entry name" value="VWFA DOMAIN-CONTAINING PROTEIN"/>
    <property type="match status" value="1"/>
</dbReference>
<dbReference type="EMBL" id="MU853593">
    <property type="protein sequence ID" value="KAK4142774.1"/>
    <property type="molecule type" value="Genomic_DNA"/>
</dbReference>
<protein>
    <recommendedName>
        <fullName evidence="2">VWFA domain-containing protein</fullName>
    </recommendedName>
</protein>
<name>A0AAN6V1L3_9PEZI</name>